<reference evidence="7 8" key="1">
    <citation type="journal article" date="2014" name="Genome Biol. Evol.">
        <title>Acetic acid bacteria genomes reveal functional traits for adaptation to life in insect guts.</title>
        <authorList>
            <person name="Chouaia B."/>
            <person name="Gaiarsa S."/>
            <person name="Crotti E."/>
            <person name="Comandatore F."/>
            <person name="Degli Esposti M."/>
            <person name="Ricci I."/>
            <person name="Alma A."/>
            <person name="Favia G."/>
            <person name="Bandi C."/>
            <person name="Daffonchio D."/>
        </authorList>
    </citation>
    <scope>NUCLEOTIDE SEQUENCE [LARGE SCALE GENOMIC DNA]</scope>
    <source>
        <strain evidence="7 8">SF2.1</strain>
    </source>
</reference>
<dbReference type="NCBIfam" id="TIGR00152">
    <property type="entry name" value="dephospho-CoA kinase"/>
    <property type="match status" value="1"/>
</dbReference>
<dbReference type="PROSITE" id="PS51219">
    <property type="entry name" value="DPCK"/>
    <property type="match status" value="1"/>
</dbReference>
<comment type="pathway">
    <text evidence="5">Cofactor biosynthesis; coenzyme A biosynthesis; CoA from (R)-pantothenate: step 5/5.</text>
</comment>
<dbReference type="CDD" id="cd02022">
    <property type="entry name" value="DPCK"/>
    <property type="match status" value="1"/>
</dbReference>
<sequence length="195" mass="22002">MIGLTGGMGAGKSTVARFLHRAGWPVFDADRAVHALQAKNGAAVPALARLWPETVKEGAVDRAALRQTVIGHPERIAALEAIIHPLVRRARQDFLRQMRRRRMRFCVLDIPLLFETGADRDCDLVVVVTAPLPVRLRRIMRRRSMSEAQARALLSRQMSDNERNRRADLLLRNGLSRGHTAQQMKRMMRTLENAA</sequence>
<comment type="function">
    <text evidence="5">Catalyzes the phosphorylation of the 3'-hydroxyl group of dephosphocoenzyme A to form coenzyme A.</text>
</comment>
<reference evidence="7 8" key="2">
    <citation type="journal article" date="2014" name="PLoS ONE">
        <title>Evolution of mitochondria reconstructed from the energy metabolism of living bacteria.</title>
        <authorList>
            <person name="Degli Esposti M."/>
            <person name="Chouaia B."/>
            <person name="Comandatore F."/>
            <person name="Crotti E."/>
            <person name="Sassera D."/>
            <person name="Lievens P.M."/>
            <person name="Daffonchio D."/>
            <person name="Bandi C."/>
        </authorList>
    </citation>
    <scope>NUCLEOTIDE SEQUENCE [LARGE SCALE GENOMIC DNA]</scope>
    <source>
        <strain evidence="7 8">SF2.1</strain>
    </source>
</reference>
<evidence type="ECO:0000256" key="2">
    <source>
        <dbReference type="ARBA" id="ARBA00022741"/>
    </source>
</evidence>
<dbReference type="SUPFAM" id="SSF52540">
    <property type="entry name" value="P-loop containing nucleoside triphosphate hydrolases"/>
    <property type="match status" value="1"/>
</dbReference>
<gene>
    <name evidence="5" type="primary">coaE</name>
    <name evidence="7" type="ORF">ASAP_0139</name>
</gene>
<feature type="binding site" evidence="5">
    <location>
        <begin position="9"/>
        <end position="14"/>
    </location>
    <ligand>
        <name>ATP</name>
        <dbReference type="ChEBI" id="CHEBI:30616"/>
    </ligand>
</feature>
<dbReference type="InterPro" id="IPR027417">
    <property type="entry name" value="P-loop_NTPase"/>
</dbReference>
<accession>A0A060QAS2</accession>
<keyword evidence="5 7" id="KW-0418">Kinase</keyword>
<keyword evidence="2 5" id="KW-0547">Nucleotide-binding</keyword>
<keyword evidence="4 5" id="KW-0173">Coenzyme A biosynthesis</keyword>
<comment type="catalytic activity">
    <reaction evidence="5">
        <text>3'-dephospho-CoA + ATP = ADP + CoA + H(+)</text>
        <dbReference type="Rhea" id="RHEA:18245"/>
        <dbReference type="ChEBI" id="CHEBI:15378"/>
        <dbReference type="ChEBI" id="CHEBI:30616"/>
        <dbReference type="ChEBI" id="CHEBI:57287"/>
        <dbReference type="ChEBI" id="CHEBI:57328"/>
        <dbReference type="ChEBI" id="CHEBI:456216"/>
        <dbReference type="EC" id="2.7.1.24"/>
    </reaction>
</comment>
<dbReference type="InterPro" id="IPR001977">
    <property type="entry name" value="Depp_CoAkinase"/>
</dbReference>
<dbReference type="eggNOG" id="COG0237">
    <property type="taxonomic scope" value="Bacteria"/>
</dbReference>
<dbReference type="AlphaFoldDB" id="A0A060QAS2"/>
<dbReference type="GO" id="GO:0015937">
    <property type="term" value="P:coenzyme A biosynthetic process"/>
    <property type="evidence" value="ECO:0007669"/>
    <property type="project" value="UniProtKB-UniRule"/>
</dbReference>
<evidence type="ECO:0000256" key="4">
    <source>
        <dbReference type="ARBA" id="ARBA00022993"/>
    </source>
</evidence>
<comment type="caution">
    <text evidence="7">The sequence shown here is derived from an EMBL/GenBank/DDBJ whole genome shotgun (WGS) entry which is preliminary data.</text>
</comment>
<keyword evidence="5 7" id="KW-0808">Transferase</keyword>
<dbReference type="GO" id="GO:0004140">
    <property type="term" value="F:dephospho-CoA kinase activity"/>
    <property type="evidence" value="ECO:0007669"/>
    <property type="project" value="UniProtKB-UniRule"/>
</dbReference>
<evidence type="ECO:0000313" key="7">
    <source>
        <dbReference type="EMBL" id="CDG38184.1"/>
    </source>
</evidence>
<comment type="similarity">
    <text evidence="1 5">Belongs to the CoaE family.</text>
</comment>
<keyword evidence="5" id="KW-0963">Cytoplasm</keyword>
<evidence type="ECO:0000256" key="5">
    <source>
        <dbReference type="HAMAP-Rule" id="MF_00376"/>
    </source>
</evidence>
<dbReference type="GO" id="GO:0005737">
    <property type="term" value="C:cytoplasm"/>
    <property type="evidence" value="ECO:0007669"/>
    <property type="project" value="UniProtKB-SubCell"/>
</dbReference>
<dbReference type="Gene3D" id="3.40.50.300">
    <property type="entry name" value="P-loop containing nucleotide triphosphate hydrolases"/>
    <property type="match status" value="1"/>
</dbReference>
<dbReference type="RefSeq" id="WP_023978360.1">
    <property type="nucleotide sequence ID" value="NZ_CBLX010000003.1"/>
</dbReference>
<evidence type="ECO:0000256" key="3">
    <source>
        <dbReference type="ARBA" id="ARBA00022840"/>
    </source>
</evidence>
<dbReference type="EMBL" id="CBLX010000003">
    <property type="protein sequence ID" value="CDG38184.1"/>
    <property type="molecule type" value="Genomic_DNA"/>
</dbReference>
<dbReference type="GO" id="GO:0005524">
    <property type="term" value="F:ATP binding"/>
    <property type="evidence" value="ECO:0007669"/>
    <property type="project" value="UniProtKB-UniRule"/>
</dbReference>
<evidence type="ECO:0000256" key="1">
    <source>
        <dbReference type="ARBA" id="ARBA00009018"/>
    </source>
</evidence>
<name>A0A060QAS2_9PROT</name>
<protein>
    <recommendedName>
        <fullName evidence="5 6">Dephospho-CoA kinase</fullName>
        <ecNumber evidence="5 6">2.7.1.24</ecNumber>
    </recommendedName>
    <alternativeName>
        <fullName evidence="5">Dephosphocoenzyme A kinase</fullName>
    </alternativeName>
</protein>
<dbReference type="HAMAP" id="MF_00376">
    <property type="entry name" value="Dephospho_CoA_kinase"/>
    <property type="match status" value="1"/>
</dbReference>
<keyword evidence="3 5" id="KW-0067">ATP-binding</keyword>
<dbReference type="PANTHER" id="PTHR10695:SF46">
    <property type="entry name" value="BIFUNCTIONAL COENZYME A SYNTHASE-RELATED"/>
    <property type="match status" value="1"/>
</dbReference>
<dbReference type="Proteomes" id="UP000027583">
    <property type="component" value="Unassembled WGS sequence"/>
</dbReference>
<dbReference type="Pfam" id="PF01121">
    <property type="entry name" value="CoaE"/>
    <property type="match status" value="1"/>
</dbReference>
<organism evidence="7 8">
    <name type="scientific">Asaia bogorensis</name>
    <dbReference type="NCBI Taxonomy" id="91915"/>
    <lineage>
        <taxon>Bacteria</taxon>
        <taxon>Pseudomonadati</taxon>
        <taxon>Pseudomonadota</taxon>
        <taxon>Alphaproteobacteria</taxon>
        <taxon>Acetobacterales</taxon>
        <taxon>Acetobacteraceae</taxon>
        <taxon>Asaia</taxon>
    </lineage>
</organism>
<dbReference type="EC" id="2.7.1.24" evidence="5 6"/>
<comment type="subcellular location">
    <subcellularLocation>
        <location evidence="5">Cytoplasm</location>
    </subcellularLocation>
</comment>
<dbReference type="PANTHER" id="PTHR10695">
    <property type="entry name" value="DEPHOSPHO-COA KINASE-RELATED"/>
    <property type="match status" value="1"/>
</dbReference>
<evidence type="ECO:0000256" key="6">
    <source>
        <dbReference type="NCBIfam" id="TIGR00152"/>
    </source>
</evidence>
<evidence type="ECO:0000313" key="8">
    <source>
        <dbReference type="Proteomes" id="UP000027583"/>
    </source>
</evidence>
<dbReference type="UniPathway" id="UPA00241">
    <property type="reaction ID" value="UER00356"/>
</dbReference>
<proteinExistence type="inferred from homology"/>